<evidence type="ECO:0000313" key="2">
    <source>
        <dbReference type="EMBL" id="BDR52135.1"/>
    </source>
</evidence>
<dbReference type="Proteomes" id="UP001321766">
    <property type="component" value="Chromosome"/>
</dbReference>
<evidence type="ECO:0000259" key="1">
    <source>
        <dbReference type="PROSITE" id="PS51186"/>
    </source>
</evidence>
<proteinExistence type="predicted"/>
<protein>
    <submittedName>
        <fullName evidence="2">Acetyltransferase</fullName>
    </submittedName>
</protein>
<dbReference type="SUPFAM" id="SSF55729">
    <property type="entry name" value="Acyl-CoA N-acyltransferases (Nat)"/>
    <property type="match status" value="1"/>
</dbReference>
<feature type="domain" description="N-acetyltransferase" evidence="1">
    <location>
        <begin position="1"/>
        <end position="154"/>
    </location>
</feature>
<dbReference type="Pfam" id="PF00583">
    <property type="entry name" value="Acetyltransf_1"/>
    <property type="match status" value="1"/>
</dbReference>
<keyword evidence="3" id="KW-1185">Reference proteome</keyword>
<dbReference type="Gene3D" id="3.40.630.30">
    <property type="match status" value="1"/>
</dbReference>
<evidence type="ECO:0000313" key="3">
    <source>
        <dbReference type="Proteomes" id="UP001321766"/>
    </source>
</evidence>
<sequence>MKLVAYDSQFKESLDQYQIENLTFTGTPAQALARAQNDGEYHPILSINSAGAITNFFVLDHGSDRLRYEHREDCLLLRSFSTDSRYLRQGYALQSLQLLSDYAHRNFPDIPLVVLGVNARNSPAQKLYEKAGFTRLERTFTGGKGPQFIYRLAV</sequence>
<gene>
    <name evidence="2" type="ORF">KIM372_00420</name>
</gene>
<dbReference type="PROSITE" id="PS51186">
    <property type="entry name" value="GNAT"/>
    <property type="match status" value="1"/>
</dbReference>
<organism evidence="2 3">
    <name type="scientific">Bombiscardovia nodaiensis</name>
    <dbReference type="NCBI Taxonomy" id="2932181"/>
    <lineage>
        <taxon>Bacteria</taxon>
        <taxon>Bacillati</taxon>
        <taxon>Actinomycetota</taxon>
        <taxon>Actinomycetes</taxon>
        <taxon>Bifidobacteriales</taxon>
        <taxon>Bifidobacteriaceae</taxon>
        <taxon>Bombiscardovia</taxon>
    </lineage>
</organism>
<reference evidence="2 3" key="1">
    <citation type="journal article" date="2023" name="Microbiol. Spectr.">
        <title>Symbiosis of Carpenter Bees with Uncharacterized Lactic Acid Bacteria Showing NAD Auxotrophy.</title>
        <authorList>
            <person name="Kawasaki S."/>
            <person name="Ozawa K."/>
            <person name="Mori T."/>
            <person name="Yamamoto A."/>
            <person name="Ito M."/>
            <person name="Ohkuma M."/>
            <person name="Sakamoto M."/>
            <person name="Matsutani M."/>
        </authorList>
    </citation>
    <scope>NUCLEOTIDE SEQUENCE [LARGE SCALE GENOMIC DNA]</scope>
    <source>
        <strain evidence="2 3">Kim37-2</strain>
    </source>
</reference>
<name>A0ABM8B5M5_9BIFI</name>
<dbReference type="InterPro" id="IPR016181">
    <property type="entry name" value="Acyl_CoA_acyltransferase"/>
</dbReference>
<accession>A0ABM8B5M5</accession>
<dbReference type="EMBL" id="AP026798">
    <property type="protein sequence ID" value="BDR52135.1"/>
    <property type="molecule type" value="Genomic_DNA"/>
</dbReference>
<dbReference type="InterPro" id="IPR000182">
    <property type="entry name" value="GNAT_dom"/>
</dbReference>